<gene>
    <name evidence="2" type="ORF">PAA8504_04367</name>
</gene>
<keyword evidence="3" id="KW-1185">Reference proteome</keyword>
<dbReference type="Proteomes" id="UP000244912">
    <property type="component" value="Unassembled WGS sequence"/>
</dbReference>
<name>A0A2R8C269_9RHOB</name>
<proteinExistence type="predicted"/>
<protein>
    <submittedName>
        <fullName evidence="2">Uncharacterized protein</fullName>
    </submittedName>
</protein>
<feature type="region of interest" description="Disordered" evidence="1">
    <location>
        <begin position="40"/>
        <end position="70"/>
    </location>
</feature>
<dbReference type="EMBL" id="ONZF01000030">
    <property type="protein sequence ID" value="SPJ26502.1"/>
    <property type="molecule type" value="Genomic_DNA"/>
</dbReference>
<accession>A0A2R8C269</accession>
<evidence type="ECO:0000313" key="3">
    <source>
        <dbReference type="Proteomes" id="UP000244912"/>
    </source>
</evidence>
<evidence type="ECO:0000256" key="1">
    <source>
        <dbReference type="SAM" id="MobiDB-lite"/>
    </source>
</evidence>
<feature type="compositionally biased region" description="Low complexity" evidence="1">
    <location>
        <begin position="44"/>
        <end position="54"/>
    </location>
</feature>
<reference evidence="2 3" key="1">
    <citation type="submission" date="2018-03" db="EMBL/GenBank/DDBJ databases">
        <authorList>
            <person name="Keele B.F."/>
        </authorList>
    </citation>
    <scope>NUCLEOTIDE SEQUENCE [LARGE SCALE GENOMIC DNA]</scope>
    <source>
        <strain evidence="2 3">CECT 8504</strain>
    </source>
</reference>
<dbReference type="AlphaFoldDB" id="A0A2R8C269"/>
<organism evidence="2 3">
    <name type="scientific">Palleronia abyssalis</name>
    <dbReference type="NCBI Taxonomy" id="1501240"/>
    <lineage>
        <taxon>Bacteria</taxon>
        <taxon>Pseudomonadati</taxon>
        <taxon>Pseudomonadota</taxon>
        <taxon>Alphaproteobacteria</taxon>
        <taxon>Rhodobacterales</taxon>
        <taxon>Roseobacteraceae</taxon>
        <taxon>Palleronia</taxon>
    </lineage>
</organism>
<sequence length="79" mass="7905">MTLLWPETVPPTLGVVSVNVSVPVLAIVYVTVAATPATGEDVNVSVPPSATAPPSDEETPISGAPDGAPLTVPVLPVHV</sequence>
<evidence type="ECO:0000313" key="2">
    <source>
        <dbReference type="EMBL" id="SPJ26502.1"/>
    </source>
</evidence>